<evidence type="ECO:0000256" key="4">
    <source>
        <dbReference type="ARBA" id="ARBA00022989"/>
    </source>
</evidence>
<keyword evidence="5 7" id="KW-0472">Membrane</keyword>
<name>A0A521D0S3_9BACT</name>
<evidence type="ECO:0000256" key="2">
    <source>
        <dbReference type="ARBA" id="ARBA00022475"/>
    </source>
</evidence>
<keyword evidence="10" id="KW-1185">Reference proteome</keyword>
<keyword evidence="2" id="KW-1003">Cell membrane</keyword>
<dbReference type="EMBL" id="FXTH01000008">
    <property type="protein sequence ID" value="SMO64490.1"/>
    <property type="molecule type" value="Genomic_DNA"/>
</dbReference>
<dbReference type="Proteomes" id="UP000317593">
    <property type="component" value="Unassembled WGS sequence"/>
</dbReference>
<evidence type="ECO:0000256" key="7">
    <source>
        <dbReference type="SAM" id="Phobius"/>
    </source>
</evidence>
<keyword evidence="3 7" id="KW-0812">Transmembrane</keyword>
<dbReference type="InterPro" id="IPR050250">
    <property type="entry name" value="Macrolide_Exporter_MacB"/>
</dbReference>
<dbReference type="InterPro" id="IPR003838">
    <property type="entry name" value="ABC3_permease_C"/>
</dbReference>
<feature type="transmembrane region" description="Helical" evidence="7">
    <location>
        <begin position="282"/>
        <end position="305"/>
    </location>
</feature>
<sequence length="403" mass="44567">MISFILRLAARAVRIKNLRFLSLTLTMVAASSLLVILSSVYMNAESKLAMDISGVPNMVIQNGGDLLDDNILKVQDIKELKTKRHFWRNNVLNAMPILEAEAVIDGETVHVAGTWFRKEVSIDEERYNFGLLHFDGWKYEGVSSSDANSVILGANIDIDDAIALSIHGRKAEYMVAGMIETGTYWDDYIFMDIEKLKELAERSSIDKILVSALIKPQDELSRKAEQYGVNTLNSEELEKWSCSPYAGSIAYSVGQVLPGNNVRILRRITEVQGGVIKASTGIFFGLFVLTLASSLIAIISAEKMYVTSHLEDFGIMAAIGGSSKKIMLQLLVELGMASFISAAITYMLSALTLNYVSHVIFNIEFSSHQLLIVMSLAIPFLISFSALLFARKGLTNNTTELLR</sequence>
<keyword evidence="9" id="KW-0449">Lipoprotein</keyword>
<reference evidence="9 10" key="1">
    <citation type="submission" date="2017-05" db="EMBL/GenBank/DDBJ databases">
        <authorList>
            <person name="Varghese N."/>
            <person name="Submissions S."/>
        </authorList>
    </citation>
    <scope>NUCLEOTIDE SEQUENCE [LARGE SCALE GENOMIC DNA]</scope>
    <source>
        <strain evidence="9 10">DSM 21194</strain>
    </source>
</reference>
<feature type="domain" description="ABC3 transporter permease C-terminal" evidence="8">
    <location>
        <begin position="286"/>
        <end position="392"/>
    </location>
</feature>
<dbReference type="GO" id="GO:0022857">
    <property type="term" value="F:transmembrane transporter activity"/>
    <property type="evidence" value="ECO:0007669"/>
    <property type="project" value="TreeGrafter"/>
</dbReference>
<dbReference type="RefSeq" id="WP_142714444.1">
    <property type="nucleotide sequence ID" value="NZ_FXTH01000008.1"/>
</dbReference>
<evidence type="ECO:0000256" key="6">
    <source>
        <dbReference type="ARBA" id="ARBA00038076"/>
    </source>
</evidence>
<dbReference type="PANTHER" id="PTHR30572">
    <property type="entry name" value="MEMBRANE COMPONENT OF TRANSPORTER-RELATED"/>
    <property type="match status" value="1"/>
</dbReference>
<evidence type="ECO:0000313" key="10">
    <source>
        <dbReference type="Proteomes" id="UP000317593"/>
    </source>
</evidence>
<evidence type="ECO:0000256" key="1">
    <source>
        <dbReference type="ARBA" id="ARBA00004651"/>
    </source>
</evidence>
<evidence type="ECO:0000313" key="9">
    <source>
        <dbReference type="EMBL" id="SMO64490.1"/>
    </source>
</evidence>
<dbReference type="AlphaFoldDB" id="A0A521D0S3"/>
<comment type="similarity">
    <text evidence="6">Belongs to the ABC-4 integral membrane protein family.</text>
</comment>
<proteinExistence type="inferred from homology"/>
<feature type="transmembrane region" description="Helical" evidence="7">
    <location>
        <begin position="326"/>
        <end position="348"/>
    </location>
</feature>
<comment type="subcellular location">
    <subcellularLocation>
        <location evidence="1">Cell membrane</location>
        <topology evidence="1">Multi-pass membrane protein</topology>
    </subcellularLocation>
</comment>
<feature type="transmembrane region" description="Helical" evidence="7">
    <location>
        <begin position="20"/>
        <end position="42"/>
    </location>
</feature>
<dbReference type="GO" id="GO:0005886">
    <property type="term" value="C:plasma membrane"/>
    <property type="evidence" value="ECO:0007669"/>
    <property type="project" value="UniProtKB-SubCell"/>
</dbReference>
<protein>
    <submittedName>
        <fullName evidence="9">ABC-type transport system, involved in lipoprotein release, permease component</fullName>
    </submittedName>
</protein>
<accession>A0A521D0S3</accession>
<dbReference type="PANTHER" id="PTHR30572:SF4">
    <property type="entry name" value="ABC TRANSPORTER PERMEASE YTRF"/>
    <property type="match status" value="1"/>
</dbReference>
<gene>
    <name evidence="9" type="ORF">SAMN06265218_10811</name>
</gene>
<evidence type="ECO:0000256" key="3">
    <source>
        <dbReference type="ARBA" id="ARBA00022692"/>
    </source>
</evidence>
<feature type="transmembrane region" description="Helical" evidence="7">
    <location>
        <begin position="368"/>
        <end position="390"/>
    </location>
</feature>
<organism evidence="9 10">
    <name type="scientific">Fodinibius sediminis</name>
    <dbReference type="NCBI Taxonomy" id="1214077"/>
    <lineage>
        <taxon>Bacteria</taxon>
        <taxon>Pseudomonadati</taxon>
        <taxon>Balneolota</taxon>
        <taxon>Balneolia</taxon>
        <taxon>Balneolales</taxon>
        <taxon>Balneolaceae</taxon>
        <taxon>Fodinibius</taxon>
    </lineage>
</organism>
<keyword evidence="4 7" id="KW-1133">Transmembrane helix</keyword>
<dbReference type="OrthoDB" id="9770036at2"/>
<dbReference type="Pfam" id="PF02687">
    <property type="entry name" value="FtsX"/>
    <property type="match status" value="1"/>
</dbReference>
<evidence type="ECO:0000259" key="8">
    <source>
        <dbReference type="Pfam" id="PF02687"/>
    </source>
</evidence>
<evidence type="ECO:0000256" key="5">
    <source>
        <dbReference type="ARBA" id="ARBA00023136"/>
    </source>
</evidence>